<dbReference type="InterPro" id="IPR006540">
    <property type="entry name" value="Lactococcin_972"/>
</dbReference>
<evidence type="ECO:0000256" key="1">
    <source>
        <dbReference type="SAM" id="Phobius"/>
    </source>
</evidence>
<dbReference type="OrthoDB" id="299565at2759"/>
<keyword evidence="1" id="KW-0472">Membrane</keyword>
<reference evidence="2 3" key="1">
    <citation type="submission" date="2016-08" db="EMBL/GenBank/DDBJ databases">
        <title>A Parts List for Fungal Cellulosomes Revealed by Comparative Genomics.</title>
        <authorList>
            <consortium name="DOE Joint Genome Institute"/>
            <person name="Haitjema C.H."/>
            <person name="Gilmore S.P."/>
            <person name="Henske J.K."/>
            <person name="Solomon K.V."/>
            <person name="De Groot R."/>
            <person name="Kuo A."/>
            <person name="Mondo S.J."/>
            <person name="Salamov A.A."/>
            <person name="Labutti K."/>
            <person name="Zhao Z."/>
            <person name="Chiniquy J."/>
            <person name="Barry K."/>
            <person name="Brewer H.M."/>
            <person name="Purvine S.O."/>
            <person name="Wright A.T."/>
            <person name="Boxma B."/>
            <person name="Van Alen T."/>
            <person name="Hackstein J.H."/>
            <person name="Baker S.E."/>
            <person name="Grigoriev I.V."/>
            <person name="O'Malley M.A."/>
        </authorList>
    </citation>
    <scope>NUCLEOTIDE SEQUENCE [LARGE SCALE GENOMIC DNA]</scope>
    <source>
        <strain evidence="2 3">G1</strain>
    </source>
</reference>
<dbReference type="Proteomes" id="UP000193920">
    <property type="component" value="Unassembled WGS sequence"/>
</dbReference>
<evidence type="ECO:0000313" key="3">
    <source>
        <dbReference type="Proteomes" id="UP000193920"/>
    </source>
</evidence>
<dbReference type="AlphaFoldDB" id="A0A1Y1ZKX8"/>
<proteinExistence type="predicted"/>
<keyword evidence="1" id="KW-0812">Transmembrane</keyword>
<sequence length="207" mass="23639">MKKKTNYILSCIIYFFFSFYIVYGQEWIGSIKADLTVNVNELVNSIMEKAGNTLKIIFRPDGVTDYKPTINSRFISILAEEQVISIYCHKTKGHTATAEGKTRTKPSCADPGECAYASAMRSFKDNYTYYSVENYNRYCLADSASIFNNTNDNTDNNYDFDDFNIDNGIAYDSKHDYSGIENSIHLNFLSIIVLLIVVIFLQTHCIF</sequence>
<dbReference type="EMBL" id="MCOG01000388">
    <property type="protein sequence ID" value="ORY10834.1"/>
    <property type="molecule type" value="Genomic_DNA"/>
</dbReference>
<dbReference type="Pfam" id="PF09683">
    <property type="entry name" value="Lactococcin_972"/>
    <property type="match status" value="1"/>
</dbReference>
<name>A0A1Y1ZKX8_9FUNG</name>
<gene>
    <name evidence="2" type="ORF">LY90DRAFT_518620</name>
</gene>
<keyword evidence="3" id="KW-1185">Reference proteome</keyword>
<accession>A0A1Y1ZKX8</accession>
<evidence type="ECO:0000313" key="2">
    <source>
        <dbReference type="EMBL" id="ORY10834.1"/>
    </source>
</evidence>
<organism evidence="2 3">
    <name type="scientific">Neocallimastix californiae</name>
    <dbReference type="NCBI Taxonomy" id="1754190"/>
    <lineage>
        <taxon>Eukaryota</taxon>
        <taxon>Fungi</taxon>
        <taxon>Fungi incertae sedis</taxon>
        <taxon>Chytridiomycota</taxon>
        <taxon>Chytridiomycota incertae sedis</taxon>
        <taxon>Neocallimastigomycetes</taxon>
        <taxon>Neocallimastigales</taxon>
        <taxon>Neocallimastigaceae</taxon>
        <taxon>Neocallimastix</taxon>
    </lineage>
</organism>
<keyword evidence="1" id="KW-1133">Transmembrane helix</keyword>
<feature type="transmembrane region" description="Helical" evidence="1">
    <location>
        <begin position="184"/>
        <end position="201"/>
    </location>
</feature>
<protein>
    <submittedName>
        <fullName evidence="2">Uncharacterized protein</fullName>
    </submittedName>
</protein>
<dbReference type="Gene3D" id="2.60.40.2850">
    <property type="match status" value="1"/>
</dbReference>
<comment type="caution">
    <text evidence="2">The sequence shown here is derived from an EMBL/GenBank/DDBJ whole genome shotgun (WGS) entry which is preliminary data.</text>
</comment>